<dbReference type="PANTHER" id="PTHR46017">
    <property type="entry name" value="ALPHA-MANNOSIDASE 2C1"/>
    <property type="match status" value="1"/>
</dbReference>
<dbReference type="InterPro" id="IPR011682">
    <property type="entry name" value="Glyco_hydro_38_C"/>
</dbReference>
<dbReference type="SMART" id="SM00872">
    <property type="entry name" value="Alpha-mann_mid"/>
    <property type="match status" value="1"/>
</dbReference>
<dbReference type="Gene3D" id="1.20.1270.50">
    <property type="entry name" value="Glycoside hydrolase family 38, central domain"/>
    <property type="match status" value="1"/>
</dbReference>
<feature type="compositionally biased region" description="Pro residues" evidence="5">
    <location>
        <begin position="1104"/>
        <end position="1114"/>
    </location>
</feature>
<comment type="caution">
    <text evidence="7">The sequence shown here is derived from an EMBL/GenBank/DDBJ whole genome shotgun (WGS) entry which is preliminary data.</text>
</comment>
<name>A0ABR9KAC7_9ACTN</name>
<keyword evidence="2" id="KW-0479">Metal-binding</keyword>
<feature type="region of interest" description="Disordered" evidence="5">
    <location>
        <begin position="1"/>
        <end position="29"/>
    </location>
</feature>
<dbReference type="InterPro" id="IPR015341">
    <property type="entry name" value="Glyco_hydro_38_cen"/>
</dbReference>
<dbReference type="SUPFAM" id="SSF88713">
    <property type="entry name" value="Glycoside hydrolase/deacetylase"/>
    <property type="match status" value="1"/>
</dbReference>
<feature type="domain" description="Glycoside hydrolase family 38 central" evidence="6">
    <location>
        <begin position="393"/>
        <end position="463"/>
    </location>
</feature>
<evidence type="ECO:0000259" key="6">
    <source>
        <dbReference type="SMART" id="SM00872"/>
    </source>
</evidence>
<dbReference type="InterPro" id="IPR037094">
    <property type="entry name" value="Glyco_hydro_38_cen_sf"/>
</dbReference>
<dbReference type="InterPro" id="IPR011013">
    <property type="entry name" value="Gal_mutarotase_sf_dom"/>
</dbReference>
<dbReference type="PANTHER" id="PTHR46017:SF1">
    <property type="entry name" value="ALPHA-MANNOSIDASE 2C1"/>
    <property type="match status" value="1"/>
</dbReference>
<dbReference type="Gene3D" id="2.70.98.30">
    <property type="entry name" value="Golgi alpha-mannosidase II, domain 4"/>
    <property type="match status" value="2"/>
</dbReference>
<keyword evidence="4" id="KW-0326">Glycosidase</keyword>
<reference evidence="7 8" key="1">
    <citation type="submission" date="2020-10" db="EMBL/GenBank/DDBJ databases">
        <title>Sequencing the genomes of 1000 actinobacteria strains.</title>
        <authorList>
            <person name="Klenk H.-P."/>
        </authorList>
    </citation>
    <scope>NUCLEOTIDE SEQUENCE [LARGE SCALE GENOMIC DNA]</scope>
    <source>
        <strain evidence="7 8">DSM 43748</strain>
    </source>
</reference>
<gene>
    <name evidence="7" type="ORF">H4W81_001740</name>
</gene>
<dbReference type="CDD" id="cd10786">
    <property type="entry name" value="GH38N_AMII_like"/>
    <property type="match status" value="1"/>
</dbReference>
<comment type="similarity">
    <text evidence="1">Belongs to the glycosyl hydrolase 38 family.</text>
</comment>
<dbReference type="Pfam" id="PF07748">
    <property type="entry name" value="Glyco_hydro_38C"/>
    <property type="match status" value="1"/>
</dbReference>
<dbReference type="RefSeq" id="WP_318781617.1">
    <property type="nucleotide sequence ID" value="NZ_BAAASY010000017.1"/>
</dbReference>
<dbReference type="Gene3D" id="3.20.110.10">
    <property type="entry name" value="Glycoside hydrolase 38, N terminal domain"/>
    <property type="match status" value="1"/>
</dbReference>
<dbReference type="InterPro" id="IPR027291">
    <property type="entry name" value="Glyco_hydro_38_N_sf"/>
</dbReference>
<dbReference type="Pfam" id="PF09261">
    <property type="entry name" value="Alpha-mann_mid"/>
    <property type="match status" value="1"/>
</dbReference>
<evidence type="ECO:0000256" key="2">
    <source>
        <dbReference type="ARBA" id="ARBA00022723"/>
    </source>
</evidence>
<dbReference type="InterPro" id="IPR000602">
    <property type="entry name" value="Glyco_hydro_38_N"/>
</dbReference>
<evidence type="ECO:0000313" key="8">
    <source>
        <dbReference type="Proteomes" id="UP000661607"/>
    </source>
</evidence>
<evidence type="ECO:0000256" key="3">
    <source>
        <dbReference type="ARBA" id="ARBA00022801"/>
    </source>
</evidence>
<dbReference type="InterPro" id="IPR011330">
    <property type="entry name" value="Glyco_hydro/deAcase_b/a-brl"/>
</dbReference>
<protein>
    <submittedName>
        <fullName evidence="7">Alpha-mannosidase</fullName>
    </submittedName>
</protein>
<organism evidence="7 8">
    <name type="scientific">Nonomuraea africana</name>
    <dbReference type="NCBI Taxonomy" id="46171"/>
    <lineage>
        <taxon>Bacteria</taxon>
        <taxon>Bacillati</taxon>
        <taxon>Actinomycetota</taxon>
        <taxon>Actinomycetes</taxon>
        <taxon>Streptosporangiales</taxon>
        <taxon>Streptosporangiaceae</taxon>
        <taxon>Nonomuraea</taxon>
    </lineage>
</organism>
<keyword evidence="3" id="KW-0378">Hydrolase</keyword>
<evidence type="ECO:0000256" key="5">
    <source>
        <dbReference type="SAM" id="MobiDB-lite"/>
    </source>
</evidence>
<evidence type="ECO:0000256" key="1">
    <source>
        <dbReference type="ARBA" id="ARBA00009792"/>
    </source>
</evidence>
<dbReference type="InterPro" id="IPR028995">
    <property type="entry name" value="Glyco_hydro_57/38_cen_sf"/>
</dbReference>
<dbReference type="SUPFAM" id="SSF74650">
    <property type="entry name" value="Galactose mutarotase-like"/>
    <property type="match status" value="2"/>
</dbReference>
<sequence>MAVTVEGPSDGEIRLRVEGPSVSTPSPATVERLNAGESRRVEVGVALAAPVTEGAPRPVTAIALSGDARIAVDATITAAVPGWTMWMISHFHYDPVWWNTQAAYTQSWYDVPAADEVRPKTTVFTAFDLVRAHLEAARRDDDYKFVLAELDYLKPHWDACPEDRADLRRLMAEGRIEIVGGNYNEPSTNLTHPESTIRNAVYGIGYQRDVIGGDPRSAWMLDVFGHDPSYPGLMADAGLDSSAWARGPYHMWGPNKHVGDNGRMQFPAEFEWISPDGKGLLTHYMPNHYSAGWAIDHQATTLDDALRVAHEQFAEMKPVAATRNVFLPVGGDHVVPSRWCTGVHREWAARYVWPRFTMGLPREFFAAVRAELGERRPRPQTRDMNPVYTGKDVSAIDLKQAQQAAEIAVLDGERLATLASLLGGRYPSEALDKAWRQLAFNAHHDAVTGVGSDQVYLDVLGGFREAYELGDQVRTAALDHLAAQADTSGEGTAVVVANTLSWARSGLAAVRVPGGGRVIDDSGAEVPSLTEGGTVTFLASEVPSLGFRVYRVLPSNGSSWTPREGTTAANSAYAVEASAEGALISIVDRRTGRQLLRPGALGGQFVLQEEHATHPVWGEGPWHLLPKGGMTAASGATVRAESSPLGERLLITTRLAGLRITQEVLLWRGVDRIDFRAHVDGSIGENHLLRVRFGLDAPGAKPVAEVGYAAVGRSFGFPSSDTAEHLWTLDSPARTWAGLSATLRIVAGGLEQAVGVAEVVADESMDDSARALLAAMAAQGVTATLTRPEGQRYGSLDLDSNLPDVRVVLGDNAVARAVLDAADPAYAAELARTGAVLVPPAGTVADTWVPGADVRGPRDLPTLIATAALHVREGVIEVDQRVPGVLEPYHGASVALLNRGLPSFVAETDGTLHLSLLRASTAWPSGVWLNEPHRKAPDGSAFTLQHWSHTFHFSLVSGHGDWRGAGFVRAGQEYTHELLTRVAPAHPGTLPARLSLASVEPASVVLTALKPRGNPMASGGSGEIDLAAGLTLRAYESEGRGTRARVRVFTGLGSGEVSDVLEARSLTSLEIVDDAAEVTLAPAQIATLALSPLPTRPATTADSPPSPLPSPPLGPTTEPAQPVFSRYWLHDKGPAPMGYLPVAVHLSPSQVRLAGPGDSADVTLTVACSTRPATGKVELLLPPGLTVEAPPLDYHLAPGDHASYTLRVSGTDGVRHLAARIDDDLAQTVEDTVAVIVGGASATLPIKADVEPGEVRLRPGESGELVLRLECLIHGEVRGEAQLLSPYGTWDLASPWTQGFAVGPDAPVILRYPVHAPESARRGSHWWALVKVACFGHLHYTRAIPIEIV</sequence>
<dbReference type="Pfam" id="PF01074">
    <property type="entry name" value="Glyco_hydro_38N"/>
    <property type="match status" value="1"/>
</dbReference>
<keyword evidence="8" id="KW-1185">Reference proteome</keyword>
<dbReference type="SUPFAM" id="SSF88688">
    <property type="entry name" value="Families 57/38 glycoside transferase middle domain"/>
    <property type="match status" value="1"/>
</dbReference>
<feature type="region of interest" description="Disordered" evidence="5">
    <location>
        <begin position="1092"/>
        <end position="1119"/>
    </location>
</feature>
<proteinExistence type="inferred from homology"/>
<evidence type="ECO:0000256" key="4">
    <source>
        <dbReference type="ARBA" id="ARBA00023295"/>
    </source>
</evidence>
<dbReference type="EMBL" id="JADBEF010000001">
    <property type="protein sequence ID" value="MBE1558961.1"/>
    <property type="molecule type" value="Genomic_DNA"/>
</dbReference>
<dbReference type="Proteomes" id="UP000661607">
    <property type="component" value="Unassembled WGS sequence"/>
</dbReference>
<accession>A0ABR9KAC7</accession>
<evidence type="ECO:0000313" key="7">
    <source>
        <dbReference type="EMBL" id="MBE1558961.1"/>
    </source>
</evidence>